<evidence type="ECO:0000259" key="1">
    <source>
        <dbReference type="Pfam" id="PF13524"/>
    </source>
</evidence>
<dbReference type="InterPro" id="IPR055259">
    <property type="entry name" value="YkvP/CgeB_Glyco_trans-like"/>
</dbReference>
<gene>
    <name evidence="2" type="ORF">PECAL_1P33540</name>
</gene>
<organism evidence="2 3">
    <name type="scientific">Pelagomonas calceolata</name>
    <dbReference type="NCBI Taxonomy" id="35677"/>
    <lineage>
        <taxon>Eukaryota</taxon>
        <taxon>Sar</taxon>
        <taxon>Stramenopiles</taxon>
        <taxon>Ochrophyta</taxon>
        <taxon>Pelagophyceae</taxon>
        <taxon>Pelagomonadales</taxon>
        <taxon>Pelagomonadaceae</taxon>
        <taxon>Pelagomonas</taxon>
    </lineage>
</organism>
<feature type="domain" description="Spore protein YkvP/CgeB glycosyl transferase-like" evidence="1">
    <location>
        <begin position="393"/>
        <end position="498"/>
    </location>
</feature>
<dbReference type="EMBL" id="CAKKNE010000001">
    <property type="protein sequence ID" value="CAH0366843.1"/>
    <property type="molecule type" value="Genomic_DNA"/>
</dbReference>
<dbReference type="Proteomes" id="UP000789595">
    <property type="component" value="Unassembled WGS sequence"/>
</dbReference>
<comment type="caution">
    <text evidence="2">The sequence shown here is derived from an EMBL/GenBank/DDBJ whole genome shotgun (WGS) entry which is preliminary data.</text>
</comment>
<name>A0A8J2SBZ9_9STRA</name>
<dbReference type="AlphaFoldDB" id="A0A8J2SBZ9"/>
<dbReference type="Pfam" id="PF13524">
    <property type="entry name" value="Glyco_trans_1_2"/>
    <property type="match status" value="1"/>
</dbReference>
<sequence>MVNLNQPIRITTTRVLLVAGVGALLLLHKQAQHHAALPSHPHVFHGQHGPDHIRRPPAPPVTMPPRVVEKVVERPVVVERVVEKVVEKLIERPAATPAPTSQIPLPERRAAIEAWAKGEKRQWTRLEAIGVADRHATTPALCIDGFHDEPMCVPPFLQVRQPWKVWIVECHPSKGWRFNQLIHQGFDAHPALDRTYDRSEAHALVWIPTCMNSFSVDNWTKSECAKLAVLDESDNVGHWPQVRNTHFGLYFKRSWVHKRNGTHKVHHDVPHDLQHVDVKAARKDPHLHEICEGNGIHCKHHGHRAWKNRDHPDRGQYFAPLPYAVWDNYTHGLQLGSERDLRVVSTIRSSLKRQPARTRVVEFLKSILYEDMKLSEDEAVVGDTGGHRKTLDNSYFGLMRRAQIVVTCNPSFWDGDFRLFEALSSGALVFTDELHTPVPYPLVDGVHLVVYDHADRNDLERKLRYYLARPEEAARVAANGLAHVLRHHRAVSRVDYVLRSLADKWQAHPEDDHGRWPRPPLRKAPYSETGFQIRASLDHELHALDFPPDPKRPLVG</sequence>
<reference evidence="2" key="1">
    <citation type="submission" date="2021-11" db="EMBL/GenBank/DDBJ databases">
        <authorList>
            <consortium name="Genoscope - CEA"/>
            <person name="William W."/>
        </authorList>
    </citation>
    <scope>NUCLEOTIDE SEQUENCE</scope>
</reference>
<proteinExistence type="predicted"/>
<keyword evidence="3" id="KW-1185">Reference proteome</keyword>
<dbReference type="SUPFAM" id="SSF53756">
    <property type="entry name" value="UDP-Glycosyltransferase/glycogen phosphorylase"/>
    <property type="match status" value="1"/>
</dbReference>
<accession>A0A8J2SBZ9</accession>
<evidence type="ECO:0000313" key="2">
    <source>
        <dbReference type="EMBL" id="CAH0366843.1"/>
    </source>
</evidence>
<protein>
    <recommendedName>
        <fullName evidence="1">Spore protein YkvP/CgeB glycosyl transferase-like domain-containing protein</fullName>
    </recommendedName>
</protein>
<evidence type="ECO:0000313" key="3">
    <source>
        <dbReference type="Proteomes" id="UP000789595"/>
    </source>
</evidence>
<dbReference type="OrthoDB" id="193598at2759"/>